<evidence type="ECO:0000313" key="2">
    <source>
        <dbReference type="EMBL" id="EKX34326.1"/>
    </source>
</evidence>
<dbReference type="GeneID" id="17291052"/>
<reference evidence="4" key="2">
    <citation type="submission" date="2012-11" db="EMBL/GenBank/DDBJ databases">
        <authorList>
            <person name="Kuo A."/>
            <person name="Curtis B.A."/>
            <person name="Tanifuji G."/>
            <person name="Burki F."/>
            <person name="Gruber A."/>
            <person name="Irimia M."/>
            <person name="Maruyama S."/>
            <person name="Arias M.C."/>
            <person name="Ball S.G."/>
            <person name="Gile G.H."/>
            <person name="Hirakawa Y."/>
            <person name="Hopkins J.F."/>
            <person name="Rensing S.A."/>
            <person name="Schmutz J."/>
            <person name="Symeonidi A."/>
            <person name="Elias M."/>
            <person name="Eveleigh R.J."/>
            <person name="Herman E.K."/>
            <person name="Klute M.J."/>
            <person name="Nakayama T."/>
            <person name="Obornik M."/>
            <person name="Reyes-Prieto A."/>
            <person name="Armbrust E.V."/>
            <person name="Aves S.J."/>
            <person name="Beiko R.G."/>
            <person name="Coutinho P."/>
            <person name="Dacks J.B."/>
            <person name="Durnford D.G."/>
            <person name="Fast N.M."/>
            <person name="Green B.R."/>
            <person name="Grisdale C."/>
            <person name="Hempe F."/>
            <person name="Henrissat B."/>
            <person name="Hoppner M.P."/>
            <person name="Ishida K.-I."/>
            <person name="Kim E."/>
            <person name="Koreny L."/>
            <person name="Kroth P.G."/>
            <person name="Liu Y."/>
            <person name="Malik S.-B."/>
            <person name="Maier U.G."/>
            <person name="McRose D."/>
            <person name="Mock T."/>
            <person name="Neilson J.A."/>
            <person name="Onodera N.T."/>
            <person name="Poole A.M."/>
            <person name="Pritham E.J."/>
            <person name="Richards T.A."/>
            <person name="Rocap G."/>
            <person name="Roy S.W."/>
            <person name="Sarai C."/>
            <person name="Schaack S."/>
            <person name="Shirato S."/>
            <person name="Slamovits C.H."/>
            <person name="Spencer D.F."/>
            <person name="Suzuki S."/>
            <person name="Worden A.Z."/>
            <person name="Zauner S."/>
            <person name="Barry K."/>
            <person name="Bell C."/>
            <person name="Bharti A.K."/>
            <person name="Crow J.A."/>
            <person name="Grimwood J."/>
            <person name="Kramer R."/>
            <person name="Lindquist E."/>
            <person name="Lucas S."/>
            <person name="Salamov A."/>
            <person name="McFadden G.I."/>
            <person name="Lane C.E."/>
            <person name="Keeling P.J."/>
            <person name="Gray M.W."/>
            <person name="Grigoriev I.V."/>
            <person name="Archibald J.M."/>
        </authorList>
    </citation>
    <scope>NUCLEOTIDE SEQUENCE</scope>
    <source>
        <strain evidence="4">CCMP2712</strain>
    </source>
</reference>
<reference evidence="2 4" key="1">
    <citation type="journal article" date="2012" name="Nature">
        <title>Algal genomes reveal evolutionary mosaicism and the fate of nucleomorphs.</title>
        <authorList>
            <consortium name="DOE Joint Genome Institute"/>
            <person name="Curtis B.A."/>
            <person name="Tanifuji G."/>
            <person name="Burki F."/>
            <person name="Gruber A."/>
            <person name="Irimia M."/>
            <person name="Maruyama S."/>
            <person name="Arias M.C."/>
            <person name="Ball S.G."/>
            <person name="Gile G.H."/>
            <person name="Hirakawa Y."/>
            <person name="Hopkins J.F."/>
            <person name="Kuo A."/>
            <person name="Rensing S.A."/>
            <person name="Schmutz J."/>
            <person name="Symeonidi A."/>
            <person name="Elias M."/>
            <person name="Eveleigh R.J."/>
            <person name="Herman E.K."/>
            <person name="Klute M.J."/>
            <person name="Nakayama T."/>
            <person name="Obornik M."/>
            <person name="Reyes-Prieto A."/>
            <person name="Armbrust E.V."/>
            <person name="Aves S.J."/>
            <person name="Beiko R.G."/>
            <person name="Coutinho P."/>
            <person name="Dacks J.B."/>
            <person name="Durnford D.G."/>
            <person name="Fast N.M."/>
            <person name="Green B.R."/>
            <person name="Grisdale C.J."/>
            <person name="Hempel F."/>
            <person name="Henrissat B."/>
            <person name="Hoppner M.P."/>
            <person name="Ishida K."/>
            <person name="Kim E."/>
            <person name="Koreny L."/>
            <person name="Kroth P.G."/>
            <person name="Liu Y."/>
            <person name="Malik S.B."/>
            <person name="Maier U.G."/>
            <person name="McRose D."/>
            <person name="Mock T."/>
            <person name="Neilson J.A."/>
            <person name="Onodera N.T."/>
            <person name="Poole A.M."/>
            <person name="Pritham E.J."/>
            <person name="Richards T.A."/>
            <person name="Rocap G."/>
            <person name="Roy S.W."/>
            <person name="Sarai C."/>
            <person name="Schaack S."/>
            <person name="Shirato S."/>
            <person name="Slamovits C.H."/>
            <person name="Spencer D.F."/>
            <person name="Suzuki S."/>
            <person name="Worden A.Z."/>
            <person name="Zauner S."/>
            <person name="Barry K."/>
            <person name="Bell C."/>
            <person name="Bharti A.K."/>
            <person name="Crow J.A."/>
            <person name="Grimwood J."/>
            <person name="Kramer R."/>
            <person name="Lindquist E."/>
            <person name="Lucas S."/>
            <person name="Salamov A."/>
            <person name="McFadden G.I."/>
            <person name="Lane C.E."/>
            <person name="Keeling P.J."/>
            <person name="Gray M.W."/>
            <person name="Grigoriev I.V."/>
            <person name="Archibald J.M."/>
        </authorList>
    </citation>
    <scope>NUCLEOTIDE SEQUENCE</scope>
    <source>
        <strain evidence="2 4">CCMP2712</strain>
    </source>
</reference>
<dbReference type="Proteomes" id="UP000011087">
    <property type="component" value="Unassembled WGS sequence"/>
</dbReference>
<dbReference type="KEGG" id="gtt:GUITHDRAFT_119495"/>
<gene>
    <name evidence="2" type="ORF">GUITHDRAFT_119495</name>
</gene>
<feature type="compositionally biased region" description="Basic and acidic residues" evidence="1">
    <location>
        <begin position="112"/>
        <end position="121"/>
    </location>
</feature>
<dbReference type="PaxDb" id="55529-EKX34326"/>
<organism evidence="2">
    <name type="scientific">Guillardia theta (strain CCMP2712)</name>
    <name type="common">Cryptophyte</name>
    <dbReference type="NCBI Taxonomy" id="905079"/>
    <lineage>
        <taxon>Eukaryota</taxon>
        <taxon>Cryptophyceae</taxon>
        <taxon>Pyrenomonadales</taxon>
        <taxon>Geminigeraceae</taxon>
        <taxon>Guillardia</taxon>
    </lineage>
</organism>
<dbReference type="AlphaFoldDB" id="L1IDJ9"/>
<dbReference type="RefSeq" id="XP_005821306.1">
    <property type="nucleotide sequence ID" value="XM_005821249.1"/>
</dbReference>
<protein>
    <recommendedName>
        <fullName evidence="5">RWP-RK domain-containing protein</fullName>
    </recommendedName>
</protein>
<evidence type="ECO:0000256" key="1">
    <source>
        <dbReference type="SAM" id="MobiDB-lite"/>
    </source>
</evidence>
<evidence type="ECO:0008006" key="5">
    <source>
        <dbReference type="Google" id="ProtNLM"/>
    </source>
</evidence>
<name>L1IDJ9_GUITC</name>
<dbReference type="EnsemblProtists" id="EKX34326">
    <property type="protein sequence ID" value="EKX34326"/>
    <property type="gene ID" value="GUITHDRAFT_119495"/>
</dbReference>
<accession>L1IDJ9</accession>
<feature type="region of interest" description="Disordered" evidence="1">
    <location>
        <begin position="94"/>
        <end position="130"/>
    </location>
</feature>
<evidence type="ECO:0000313" key="3">
    <source>
        <dbReference type="EnsemblProtists" id="EKX34326"/>
    </source>
</evidence>
<proteinExistence type="predicted"/>
<evidence type="ECO:0000313" key="4">
    <source>
        <dbReference type="Proteomes" id="UP000011087"/>
    </source>
</evidence>
<dbReference type="EMBL" id="JH993112">
    <property type="protein sequence ID" value="EKX34326.1"/>
    <property type="molecule type" value="Genomic_DNA"/>
</dbReference>
<reference evidence="3" key="3">
    <citation type="submission" date="2015-06" db="UniProtKB">
        <authorList>
            <consortium name="EnsemblProtists"/>
        </authorList>
    </citation>
    <scope>IDENTIFICATION</scope>
</reference>
<dbReference type="HOGENOM" id="CLU_1942097_0_0_1"/>
<keyword evidence="4" id="KW-1185">Reference proteome</keyword>
<sequence>MSLSNRPCSSLKLACRRLGMHTWPYTAQFNLDNICAELKCKVSKNNVYNGECSRFIYAWQACRRTSTPHNRASAFASFQSSIVLAARSRAVKSVTRLEASETGQTEGQEPYMARKEERKDSPSGASALGA</sequence>